<evidence type="ECO:0000313" key="11">
    <source>
        <dbReference type="Proteomes" id="UP000050430"/>
    </source>
</evidence>
<dbReference type="STRING" id="229920.ADM99_01365"/>
<dbReference type="PANTHER" id="PTHR43721:SF22">
    <property type="entry name" value="ELONGATION FACTOR TU, MITOCHONDRIAL"/>
    <property type="match status" value="1"/>
</dbReference>
<accession>A0A0P6XQZ5</accession>
<evidence type="ECO:0000256" key="5">
    <source>
        <dbReference type="ARBA" id="ARBA00022917"/>
    </source>
</evidence>
<dbReference type="GO" id="GO:0003723">
    <property type="term" value="F:RNA binding"/>
    <property type="evidence" value="ECO:0007669"/>
    <property type="project" value="InterPro"/>
</dbReference>
<evidence type="ECO:0000256" key="1">
    <source>
        <dbReference type="ARBA" id="ARBA00004496"/>
    </source>
</evidence>
<dbReference type="GO" id="GO:0003924">
    <property type="term" value="F:GTPase activity"/>
    <property type="evidence" value="ECO:0007669"/>
    <property type="project" value="InterPro"/>
</dbReference>
<reference evidence="10 11" key="1">
    <citation type="submission" date="2015-07" db="EMBL/GenBank/DDBJ databases">
        <title>Genome sequence of Leptolinea tardivitalis DSM 16556.</title>
        <authorList>
            <person name="Hemp J."/>
            <person name="Ward L.M."/>
            <person name="Pace L.A."/>
            <person name="Fischer W.W."/>
        </authorList>
    </citation>
    <scope>NUCLEOTIDE SEQUENCE [LARGE SCALE GENOMIC DNA]</scope>
    <source>
        <strain evidence="10 11">YMTK-2</strain>
    </source>
</reference>
<keyword evidence="4" id="KW-0547">Nucleotide-binding</keyword>
<proteinExistence type="predicted"/>
<evidence type="ECO:0000256" key="4">
    <source>
        <dbReference type="ARBA" id="ARBA00022741"/>
    </source>
</evidence>
<dbReference type="SUPFAM" id="SSF50465">
    <property type="entry name" value="EF-Tu/eEF-1alpha/eIF2-gamma C-terminal domain"/>
    <property type="match status" value="1"/>
</dbReference>
<dbReference type="GO" id="GO:0005829">
    <property type="term" value="C:cytosol"/>
    <property type="evidence" value="ECO:0007669"/>
    <property type="project" value="TreeGrafter"/>
</dbReference>
<dbReference type="Pfam" id="PF03144">
    <property type="entry name" value="GTP_EFTU_D2"/>
    <property type="match status" value="1"/>
</dbReference>
<dbReference type="Pfam" id="PF09107">
    <property type="entry name" value="WHD_3rd_SelB"/>
    <property type="match status" value="1"/>
</dbReference>
<dbReference type="NCBIfam" id="TIGR00231">
    <property type="entry name" value="small_GTP"/>
    <property type="match status" value="1"/>
</dbReference>
<dbReference type="NCBIfam" id="TIGR00475">
    <property type="entry name" value="selB"/>
    <property type="match status" value="1"/>
</dbReference>
<dbReference type="SUPFAM" id="SSF50447">
    <property type="entry name" value="Translation proteins"/>
    <property type="match status" value="1"/>
</dbReference>
<dbReference type="PROSITE" id="PS51722">
    <property type="entry name" value="G_TR_2"/>
    <property type="match status" value="1"/>
</dbReference>
<keyword evidence="3" id="KW-0963">Cytoplasm</keyword>
<feature type="domain" description="Tr-type G" evidence="9">
    <location>
        <begin position="1"/>
        <end position="173"/>
    </location>
</feature>
<keyword evidence="11" id="KW-1185">Reference proteome</keyword>
<dbReference type="PRINTS" id="PR00315">
    <property type="entry name" value="ELONGATNFCT"/>
</dbReference>
<dbReference type="RefSeq" id="WP_062423232.1">
    <property type="nucleotide sequence ID" value="NZ_BBYA01000014.1"/>
</dbReference>
<dbReference type="GO" id="GO:0005525">
    <property type="term" value="F:GTP binding"/>
    <property type="evidence" value="ECO:0007669"/>
    <property type="project" value="UniProtKB-KW"/>
</dbReference>
<evidence type="ECO:0000256" key="2">
    <source>
        <dbReference type="ARBA" id="ARBA00015953"/>
    </source>
</evidence>
<evidence type="ECO:0000256" key="3">
    <source>
        <dbReference type="ARBA" id="ARBA00022490"/>
    </source>
</evidence>
<dbReference type="Gene3D" id="3.40.50.300">
    <property type="entry name" value="P-loop containing nucleotide triphosphate hydrolases"/>
    <property type="match status" value="1"/>
</dbReference>
<dbReference type="InterPro" id="IPR036388">
    <property type="entry name" value="WH-like_DNA-bd_sf"/>
</dbReference>
<dbReference type="GO" id="GO:0003746">
    <property type="term" value="F:translation elongation factor activity"/>
    <property type="evidence" value="ECO:0007669"/>
    <property type="project" value="InterPro"/>
</dbReference>
<dbReference type="EMBL" id="LGCK01000002">
    <property type="protein sequence ID" value="KPL74753.1"/>
    <property type="molecule type" value="Genomic_DNA"/>
</dbReference>
<dbReference type="InterPro" id="IPR009001">
    <property type="entry name" value="Transl_elong_EF1A/Init_IF2_C"/>
</dbReference>
<dbReference type="InterPro" id="IPR000795">
    <property type="entry name" value="T_Tr_GTP-bd_dom"/>
</dbReference>
<dbReference type="InterPro" id="IPR004161">
    <property type="entry name" value="EFTu-like_2"/>
</dbReference>
<evidence type="ECO:0000256" key="7">
    <source>
        <dbReference type="ARBA" id="ARBA00025526"/>
    </source>
</evidence>
<protein>
    <recommendedName>
        <fullName evidence="2">Selenocysteine-specific elongation factor</fullName>
    </recommendedName>
    <alternativeName>
        <fullName evidence="8">SelB translation factor</fullName>
    </alternativeName>
</protein>
<dbReference type="Pfam" id="PF25461">
    <property type="entry name" value="Beta-barrel_SelB"/>
    <property type="match status" value="1"/>
</dbReference>
<gene>
    <name evidence="10" type="ORF">ADM99_01365</name>
</gene>
<comment type="caution">
    <text evidence="10">The sequence shown here is derived from an EMBL/GenBank/DDBJ whole genome shotgun (WGS) entry which is preliminary data.</text>
</comment>
<keyword evidence="5" id="KW-0648">Protein biosynthesis</keyword>
<keyword evidence="6" id="KW-0342">GTP-binding</keyword>
<dbReference type="InterPro" id="IPR057335">
    <property type="entry name" value="Beta-barrel_SelB"/>
</dbReference>
<evidence type="ECO:0000259" key="9">
    <source>
        <dbReference type="PROSITE" id="PS51722"/>
    </source>
</evidence>
<dbReference type="OrthoDB" id="9804504at2"/>
<dbReference type="GO" id="GO:0001514">
    <property type="term" value="P:selenocysteine incorporation"/>
    <property type="evidence" value="ECO:0007669"/>
    <property type="project" value="InterPro"/>
</dbReference>
<comment type="subcellular location">
    <subcellularLocation>
        <location evidence="1">Cytoplasm</location>
    </subcellularLocation>
</comment>
<dbReference type="SUPFAM" id="SSF52540">
    <property type="entry name" value="P-loop containing nucleoside triphosphate hydrolases"/>
    <property type="match status" value="1"/>
</dbReference>
<organism evidence="10 11">
    <name type="scientific">Leptolinea tardivitalis</name>
    <dbReference type="NCBI Taxonomy" id="229920"/>
    <lineage>
        <taxon>Bacteria</taxon>
        <taxon>Bacillati</taxon>
        <taxon>Chloroflexota</taxon>
        <taxon>Anaerolineae</taxon>
        <taxon>Anaerolineales</taxon>
        <taxon>Anaerolineaceae</taxon>
        <taxon>Leptolinea</taxon>
    </lineage>
</organism>
<evidence type="ECO:0000256" key="8">
    <source>
        <dbReference type="ARBA" id="ARBA00031615"/>
    </source>
</evidence>
<dbReference type="InterPro" id="IPR005225">
    <property type="entry name" value="Small_GTP-bd"/>
</dbReference>
<sequence length="636" mass="71507">MKVIGTAGHVDHGKSTLVSVLTGMDPDRLKEEKTRQMTIDLGFAWMNLPSGETIGFVDVPGHIDFVDNMISGVGGIDAVVLVIAADEGVMPQTREHLEILDLLAINYGVIALTKCDLVTDNEWLEIVTEDIRKSVKNTFLESSPIIPISAKTKAGIPELIEAIENVISGIKNRRDISRPRLSVDRVFTIKGFGTVVTGTLMDGMLHTGDEICILPKGIISRIRGLQSLKRNVDQVFPGSRVAINIQGIDASTVERGDMITGGQASRPSKRIDAHVTVLSESLKSLKHNDQVKVHLFAASRMGRIRLLGAEEINPGSEGYIQIEFSDPIPVEIGDRIILRNPSLSLTIGGGEIMRVDVPQKYKRFDENNLKTLARIFHGTLDEKILGIADQNFIFSTKDLYARIPESPEIIRIEIERLIDSRKIIDLLSKETNFDKKAFITTENWTEFRKKMMNLLDGYHTKNPMSDGISKIELQQSLKINKDLLEILLNHALYLKLIIKKNEHLQLPNYSIQFSADQIGKIEELFKIWDQRPYKPPDEMEITEVVGKKVFNALVADGKIIRVSTDIYFRDSEIEKMTNFVIQTISKKNEITVAEFRDYFKSTRKYALAFLEYLDRSGVTLRDGDVRRLGKINKLPG</sequence>
<dbReference type="CDD" id="cd03696">
    <property type="entry name" value="SelB_II"/>
    <property type="match status" value="1"/>
</dbReference>
<dbReference type="Gene3D" id="1.10.10.2770">
    <property type="match status" value="1"/>
</dbReference>
<dbReference type="CDD" id="cd15491">
    <property type="entry name" value="selB_III"/>
    <property type="match status" value="1"/>
</dbReference>
<dbReference type="Gene3D" id="1.10.10.10">
    <property type="entry name" value="Winged helix-like DNA-binding domain superfamily/Winged helix DNA-binding domain"/>
    <property type="match status" value="1"/>
</dbReference>
<dbReference type="SUPFAM" id="SSF46785">
    <property type="entry name" value="Winged helix' DNA-binding domain"/>
    <property type="match status" value="2"/>
</dbReference>
<dbReference type="CDD" id="cd04171">
    <property type="entry name" value="SelB"/>
    <property type="match status" value="1"/>
</dbReference>
<dbReference type="PANTHER" id="PTHR43721">
    <property type="entry name" value="ELONGATION FACTOR TU-RELATED"/>
    <property type="match status" value="1"/>
</dbReference>
<dbReference type="InterPro" id="IPR009000">
    <property type="entry name" value="Transl_B-barrel_sf"/>
</dbReference>
<dbReference type="InterPro" id="IPR015191">
    <property type="entry name" value="SelB_WHD4"/>
</dbReference>
<dbReference type="Pfam" id="PF00009">
    <property type="entry name" value="GTP_EFTU"/>
    <property type="match status" value="1"/>
</dbReference>
<dbReference type="InterPro" id="IPR050055">
    <property type="entry name" value="EF-Tu_GTPase"/>
</dbReference>
<name>A0A0P6XQZ5_9CHLR</name>
<evidence type="ECO:0000256" key="6">
    <source>
        <dbReference type="ARBA" id="ARBA00023134"/>
    </source>
</evidence>
<dbReference type="Proteomes" id="UP000050430">
    <property type="component" value="Unassembled WGS sequence"/>
</dbReference>
<dbReference type="InterPro" id="IPR027417">
    <property type="entry name" value="P-loop_NTPase"/>
</dbReference>
<dbReference type="Gene3D" id="2.40.30.10">
    <property type="entry name" value="Translation factors"/>
    <property type="match status" value="1"/>
</dbReference>
<dbReference type="AlphaFoldDB" id="A0A0P6XQZ5"/>
<comment type="function">
    <text evidence="7">Translation factor necessary for the incorporation of selenocysteine into proteins. It probably replaces EF-Tu for the insertion of selenocysteine directed by the UGA codon. SelB binds GTP and GDP.</text>
</comment>
<dbReference type="PATRIC" id="fig|229920.5.peg.3087"/>
<dbReference type="InterPro" id="IPR004535">
    <property type="entry name" value="Transl_elong_SelB"/>
</dbReference>
<evidence type="ECO:0000313" key="10">
    <source>
        <dbReference type="EMBL" id="KPL74753.1"/>
    </source>
</evidence>
<dbReference type="InterPro" id="IPR036390">
    <property type="entry name" value="WH_DNA-bd_sf"/>
</dbReference>